<feature type="non-terminal residue" evidence="1">
    <location>
        <position position="1"/>
    </location>
</feature>
<keyword evidence="2" id="KW-1185">Reference proteome</keyword>
<accession>A0ABN9WA25</accession>
<dbReference type="EMBL" id="CAUYUJ010018373">
    <property type="protein sequence ID" value="CAK0883092.1"/>
    <property type="molecule type" value="Genomic_DNA"/>
</dbReference>
<sequence>SASLRPGAVETARQMDLSDALDDHCHQLFFENLGAAERADILSEMLTSASGFLDVAPSEKLGLLFEPGEFLAAG</sequence>
<evidence type="ECO:0000313" key="2">
    <source>
        <dbReference type="Proteomes" id="UP001189429"/>
    </source>
</evidence>
<name>A0ABN9WA25_9DINO</name>
<reference evidence="1" key="1">
    <citation type="submission" date="2023-10" db="EMBL/GenBank/DDBJ databases">
        <authorList>
            <person name="Chen Y."/>
            <person name="Shah S."/>
            <person name="Dougan E. K."/>
            <person name="Thang M."/>
            <person name="Chan C."/>
        </authorList>
    </citation>
    <scope>NUCLEOTIDE SEQUENCE [LARGE SCALE GENOMIC DNA]</scope>
</reference>
<comment type="caution">
    <text evidence="1">The sequence shown here is derived from an EMBL/GenBank/DDBJ whole genome shotgun (WGS) entry which is preliminary data.</text>
</comment>
<organism evidence="1 2">
    <name type="scientific">Prorocentrum cordatum</name>
    <dbReference type="NCBI Taxonomy" id="2364126"/>
    <lineage>
        <taxon>Eukaryota</taxon>
        <taxon>Sar</taxon>
        <taxon>Alveolata</taxon>
        <taxon>Dinophyceae</taxon>
        <taxon>Prorocentrales</taxon>
        <taxon>Prorocentraceae</taxon>
        <taxon>Prorocentrum</taxon>
    </lineage>
</organism>
<proteinExistence type="predicted"/>
<feature type="non-terminal residue" evidence="1">
    <location>
        <position position="74"/>
    </location>
</feature>
<gene>
    <name evidence="1" type="ORF">PCOR1329_LOCUS65384</name>
</gene>
<evidence type="ECO:0000313" key="1">
    <source>
        <dbReference type="EMBL" id="CAK0883092.1"/>
    </source>
</evidence>
<protein>
    <submittedName>
        <fullName evidence="1">Uncharacterized protein</fullName>
    </submittedName>
</protein>
<dbReference type="Proteomes" id="UP001189429">
    <property type="component" value="Unassembled WGS sequence"/>
</dbReference>